<proteinExistence type="predicted"/>
<dbReference type="Gene3D" id="3.10.180.10">
    <property type="entry name" value="2,3-Dihydroxybiphenyl 1,2-Dioxygenase, domain 1"/>
    <property type="match status" value="1"/>
</dbReference>
<gene>
    <name evidence="2" type="ORF">Phou_027600</name>
</gene>
<reference evidence="2 3" key="1">
    <citation type="submission" date="2020-03" db="EMBL/GenBank/DDBJ databases">
        <title>Whole genome shotgun sequence of Phytohabitans houttuyneae NBRC 108639.</title>
        <authorList>
            <person name="Komaki H."/>
            <person name="Tamura T."/>
        </authorList>
    </citation>
    <scope>NUCLEOTIDE SEQUENCE [LARGE SCALE GENOMIC DNA]</scope>
    <source>
        <strain evidence="2 3">NBRC 108639</strain>
    </source>
</reference>
<feature type="domain" description="VOC" evidence="1">
    <location>
        <begin position="5"/>
        <end position="120"/>
    </location>
</feature>
<dbReference type="PANTHER" id="PTHR33993:SF2">
    <property type="entry name" value="VOC DOMAIN-CONTAINING PROTEIN"/>
    <property type="match status" value="1"/>
</dbReference>
<evidence type="ECO:0000259" key="1">
    <source>
        <dbReference type="PROSITE" id="PS51819"/>
    </source>
</evidence>
<keyword evidence="3" id="KW-1185">Reference proteome</keyword>
<dbReference type="SUPFAM" id="SSF54593">
    <property type="entry name" value="Glyoxalase/Bleomycin resistance protein/Dihydroxybiphenyl dioxygenase"/>
    <property type="match status" value="1"/>
</dbReference>
<dbReference type="Pfam" id="PF00903">
    <property type="entry name" value="Glyoxalase"/>
    <property type="match status" value="1"/>
</dbReference>
<dbReference type="InterPro" id="IPR029068">
    <property type="entry name" value="Glyas_Bleomycin-R_OHBP_Dase"/>
</dbReference>
<dbReference type="AlphaFoldDB" id="A0A6V8K4Y0"/>
<dbReference type="PANTHER" id="PTHR33993">
    <property type="entry name" value="GLYOXALASE-RELATED"/>
    <property type="match status" value="1"/>
</dbReference>
<dbReference type="InterPro" id="IPR052164">
    <property type="entry name" value="Anthracycline_SecMetBiosynth"/>
</dbReference>
<accession>A0A6V8K4Y0</accession>
<dbReference type="EMBL" id="BLPF01000001">
    <property type="protein sequence ID" value="GFJ78580.1"/>
    <property type="molecule type" value="Genomic_DNA"/>
</dbReference>
<evidence type="ECO:0000313" key="3">
    <source>
        <dbReference type="Proteomes" id="UP000482800"/>
    </source>
</evidence>
<protein>
    <recommendedName>
        <fullName evidence="1">VOC domain-containing protein</fullName>
    </recommendedName>
</protein>
<comment type="caution">
    <text evidence="2">The sequence shown here is derived from an EMBL/GenBank/DDBJ whole genome shotgun (WGS) entry which is preliminary data.</text>
</comment>
<name>A0A6V8K4Y0_9ACTN</name>
<reference evidence="2 3" key="2">
    <citation type="submission" date="2020-03" db="EMBL/GenBank/DDBJ databases">
        <authorList>
            <person name="Ichikawa N."/>
            <person name="Kimura A."/>
            <person name="Kitahashi Y."/>
            <person name="Uohara A."/>
        </authorList>
    </citation>
    <scope>NUCLEOTIDE SEQUENCE [LARGE SCALE GENOMIC DNA]</scope>
    <source>
        <strain evidence="2 3">NBRC 108639</strain>
    </source>
</reference>
<dbReference type="PROSITE" id="PS51819">
    <property type="entry name" value="VOC"/>
    <property type="match status" value="1"/>
</dbReference>
<sequence length="121" mass="13480">MALGPVAQIHISVRDIDRSVGFYRDVLGIPLLFQVQGQPMAFFASGDVRLYLGVPESEEFASRCTLYFRVDDIEAEHARLVAAGVESFGTPHVVHRDGATELWMSFFADPDGHKLGLMQER</sequence>
<evidence type="ECO:0000313" key="2">
    <source>
        <dbReference type="EMBL" id="GFJ78580.1"/>
    </source>
</evidence>
<dbReference type="Proteomes" id="UP000482800">
    <property type="component" value="Unassembled WGS sequence"/>
</dbReference>
<dbReference type="InterPro" id="IPR037523">
    <property type="entry name" value="VOC_core"/>
</dbReference>
<dbReference type="InterPro" id="IPR004360">
    <property type="entry name" value="Glyas_Fos-R_dOase_dom"/>
</dbReference>
<organism evidence="2 3">
    <name type="scientific">Phytohabitans houttuyneae</name>
    <dbReference type="NCBI Taxonomy" id="1076126"/>
    <lineage>
        <taxon>Bacteria</taxon>
        <taxon>Bacillati</taxon>
        <taxon>Actinomycetota</taxon>
        <taxon>Actinomycetes</taxon>
        <taxon>Micromonosporales</taxon>
        <taxon>Micromonosporaceae</taxon>
    </lineage>
</organism>
<dbReference type="RefSeq" id="WP_173056323.1">
    <property type="nucleotide sequence ID" value="NZ_BAABGO010000001.1"/>
</dbReference>